<name>X1JSI8_9ZZZZ</name>
<proteinExistence type="predicted"/>
<gene>
    <name evidence="1" type="ORF">S03H2_53279</name>
</gene>
<dbReference type="AlphaFoldDB" id="X1JSI8"/>
<dbReference type="EMBL" id="BARU01033905">
    <property type="protein sequence ID" value="GAH72778.1"/>
    <property type="molecule type" value="Genomic_DNA"/>
</dbReference>
<comment type="caution">
    <text evidence="1">The sequence shown here is derived from an EMBL/GenBank/DDBJ whole genome shotgun (WGS) entry which is preliminary data.</text>
</comment>
<sequence length="83" mass="9436">MPEAKQNKRLLIPEELGIHFSTDPVGRTTEELVMDVTRRIMSALKAQDAKTLKEVGEWLVDKDILEINDGVQYLLRGEMPDAK</sequence>
<accession>X1JSI8</accession>
<reference evidence="1" key="1">
    <citation type="journal article" date="2014" name="Front. Microbiol.">
        <title>High frequency of phylogenetically diverse reductive dehalogenase-homologous genes in deep subseafloor sedimentary metagenomes.</title>
        <authorList>
            <person name="Kawai M."/>
            <person name="Futagami T."/>
            <person name="Toyoda A."/>
            <person name="Takaki Y."/>
            <person name="Nishi S."/>
            <person name="Hori S."/>
            <person name="Arai W."/>
            <person name="Tsubouchi T."/>
            <person name="Morono Y."/>
            <person name="Uchiyama I."/>
            <person name="Ito T."/>
            <person name="Fujiyama A."/>
            <person name="Inagaki F."/>
            <person name="Takami H."/>
        </authorList>
    </citation>
    <scope>NUCLEOTIDE SEQUENCE</scope>
    <source>
        <strain evidence="1">Expedition CK06-06</strain>
    </source>
</reference>
<organism evidence="1">
    <name type="scientific">marine sediment metagenome</name>
    <dbReference type="NCBI Taxonomy" id="412755"/>
    <lineage>
        <taxon>unclassified sequences</taxon>
        <taxon>metagenomes</taxon>
        <taxon>ecological metagenomes</taxon>
    </lineage>
</organism>
<evidence type="ECO:0000313" key="1">
    <source>
        <dbReference type="EMBL" id="GAH72778.1"/>
    </source>
</evidence>
<protein>
    <submittedName>
        <fullName evidence="1">Uncharacterized protein</fullName>
    </submittedName>
</protein>